<protein>
    <submittedName>
        <fullName evidence="1">DUF3006 family protein</fullName>
    </submittedName>
</protein>
<evidence type="ECO:0000313" key="1">
    <source>
        <dbReference type="EMBL" id="CAI49420.1"/>
    </source>
</evidence>
<dbReference type="eggNOG" id="arCOG06330">
    <property type="taxonomic scope" value="Archaea"/>
</dbReference>
<dbReference type="InterPro" id="IPR021377">
    <property type="entry name" value="DUF3006"/>
</dbReference>
<evidence type="ECO:0000313" key="2">
    <source>
        <dbReference type="Proteomes" id="UP000002698"/>
    </source>
</evidence>
<name>A0A1U7EWF6_NATPD</name>
<proteinExistence type="predicted"/>
<dbReference type="HOGENOM" id="CLU_170810_0_0_2"/>
<reference evidence="1 2" key="1">
    <citation type="journal article" date="2005" name="Genome Res.">
        <title>Living with two extremes: conclusions from the genome sequence of Natronomonas pharaonis.</title>
        <authorList>
            <person name="Falb M."/>
            <person name="Pfeiffer F."/>
            <person name="Palm P."/>
            <person name="Rodewald K."/>
            <person name="Hickmann V."/>
            <person name="Tittor J."/>
            <person name="Oesterhelt D."/>
        </authorList>
    </citation>
    <scope>NUCLEOTIDE SEQUENCE [LARGE SCALE GENOMIC DNA]</scope>
    <source>
        <strain evidence="2">ATCC 35678 / DSM 2160 / CIP 103997 / JCM 8858 / NBRC 14720 / NCIMB 2260 / Gabara</strain>
    </source>
</reference>
<accession>A0A1U7EWF6</accession>
<dbReference type="AlphaFoldDB" id="A0A1U7EWF6"/>
<dbReference type="Proteomes" id="UP000002698">
    <property type="component" value="Chromosome"/>
</dbReference>
<dbReference type="EnsemblBacteria" id="CAI49420">
    <property type="protein sequence ID" value="CAI49420"/>
    <property type="gene ID" value="NP_2658A"/>
</dbReference>
<dbReference type="Pfam" id="PF11213">
    <property type="entry name" value="DUF3006"/>
    <property type="match status" value="1"/>
</dbReference>
<keyword evidence="2" id="KW-1185">Reference proteome</keyword>
<dbReference type="STRING" id="348780.NP_2658A"/>
<dbReference type="KEGG" id="nph:NP_2658A"/>
<sequence length="117" mass="12684">MVYIPERGQHVSMRTATALCVVALLSTALLSGVAAAEADQTAVVDRIGDDYAVMLIEEDGETVDQAVVDPETLPDEGRYEGAIYQVVDGEYVYDGEESDDRDSRLGELLEALSERLS</sequence>
<gene>
    <name evidence="1" type="ordered locus">NP_2658A</name>
</gene>
<dbReference type="EMBL" id="CR936257">
    <property type="protein sequence ID" value="CAI49420.1"/>
    <property type="molecule type" value="Genomic_DNA"/>
</dbReference>
<organism evidence="1 2">
    <name type="scientific">Natronomonas pharaonis (strain ATCC 35678 / DSM 2160 / CIP 103997 / JCM 8858 / NBRC 14720 / NCIMB 2260 / Gabara)</name>
    <name type="common">Halobacterium pharaonis</name>
    <dbReference type="NCBI Taxonomy" id="348780"/>
    <lineage>
        <taxon>Archaea</taxon>
        <taxon>Methanobacteriati</taxon>
        <taxon>Methanobacteriota</taxon>
        <taxon>Stenosarchaea group</taxon>
        <taxon>Halobacteria</taxon>
        <taxon>Halobacteriales</taxon>
        <taxon>Natronomonadaceae</taxon>
        <taxon>Natronomonas</taxon>
    </lineage>
</organism>